<dbReference type="Proteomes" id="UP000237000">
    <property type="component" value="Unassembled WGS sequence"/>
</dbReference>
<accession>A0A2P5FRB5</accession>
<organism evidence="2 3">
    <name type="scientific">Trema orientale</name>
    <name type="common">Charcoal tree</name>
    <name type="synonym">Celtis orientalis</name>
    <dbReference type="NCBI Taxonomy" id="63057"/>
    <lineage>
        <taxon>Eukaryota</taxon>
        <taxon>Viridiplantae</taxon>
        <taxon>Streptophyta</taxon>
        <taxon>Embryophyta</taxon>
        <taxon>Tracheophyta</taxon>
        <taxon>Spermatophyta</taxon>
        <taxon>Magnoliopsida</taxon>
        <taxon>eudicotyledons</taxon>
        <taxon>Gunneridae</taxon>
        <taxon>Pentapetalae</taxon>
        <taxon>rosids</taxon>
        <taxon>fabids</taxon>
        <taxon>Rosales</taxon>
        <taxon>Cannabaceae</taxon>
        <taxon>Trema</taxon>
    </lineage>
</organism>
<keyword evidence="3" id="KW-1185">Reference proteome</keyword>
<proteinExistence type="predicted"/>
<gene>
    <name evidence="2" type="ORF">TorRG33x02_037580</name>
</gene>
<dbReference type="InParanoid" id="A0A2P5FRB5"/>
<dbReference type="AlphaFoldDB" id="A0A2P5FRB5"/>
<feature type="non-terminal residue" evidence="2">
    <location>
        <position position="1"/>
    </location>
</feature>
<protein>
    <submittedName>
        <fullName evidence="2">Uncharacterized protein</fullName>
    </submittedName>
</protein>
<keyword evidence="1" id="KW-0812">Transmembrane</keyword>
<feature type="transmembrane region" description="Helical" evidence="1">
    <location>
        <begin position="6"/>
        <end position="25"/>
    </location>
</feature>
<comment type="caution">
    <text evidence="2">The sequence shown here is derived from an EMBL/GenBank/DDBJ whole genome shotgun (WGS) entry which is preliminary data.</text>
</comment>
<sequence length="58" mass="6128">YNGLGLVSFVVFGALLGLKLIDMCLQGCRNIAAGFLQGCCKLISALIFLSASSMCLIR</sequence>
<evidence type="ECO:0000256" key="1">
    <source>
        <dbReference type="SAM" id="Phobius"/>
    </source>
</evidence>
<evidence type="ECO:0000313" key="3">
    <source>
        <dbReference type="Proteomes" id="UP000237000"/>
    </source>
</evidence>
<dbReference type="EMBL" id="JXTC01000013">
    <property type="protein sequence ID" value="POO00345.1"/>
    <property type="molecule type" value="Genomic_DNA"/>
</dbReference>
<name>A0A2P5FRB5_TREOI</name>
<keyword evidence="1" id="KW-0472">Membrane</keyword>
<evidence type="ECO:0000313" key="2">
    <source>
        <dbReference type="EMBL" id="POO00345.1"/>
    </source>
</evidence>
<keyword evidence="1" id="KW-1133">Transmembrane helix</keyword>
<reference evidence="3" key="1">
    <citation type="submission" date="2016-06" db="EMBL/GenBank/DDBJ databases">
        <title>Parallel loss of symbiosis genes in relatives of nitrogen-fixing non-legume Parasponia.</title>
        <authorList>
            <person name="Van Velzen R."/>
            <person name="Holmer R."/>
            <person name="Bu F."/>
            <person name="Rutten L."/>
            <person name="Van Zeijl A."/>
            <person name="Liu W."/>
            <person name="Santuari L."/>
            <person name="Cao Q."/>
            <person name="Sharma T."/>
            <person name="Shen D."/>
            <person name="Roswanjaya Y."/>
            <person name="Wardhani T."/>
            <person name="Kalhor M.S."/>
            <person name="Jansen J."/>
            <person name="Van den Hoogen J."/>
            <person name="Gungor B."/>
            <person name="Hartog M."/>
            <person name="Hontelez J."/>
            <person name="Verver J."/>
            <person name="Yang W.-C."/>
            <person name="Schijlen E."/>
            <person name="Repin R."/>
            <person name="Schilthuizen M."/>
            <person name="Schranz E."/>
            <person name="Heidstra R."/>
            <person name="Miyata K."/>
            <person name="Fedorova E."/>
            <person name="Kohlen W."/>
            <person name="Bisseling T."/>
            <person name="Smit S."/>
            <person name="Geurts R."/>
        </authorList>
    </citation>
    <scope>NUCLEOTIDE SEQUENCE [LARGE SCALE GENOMIC DNA]</scope>
    <source>
        <strain evidence="3">cv. RG33-2</strain>
    </source>
</reference>